<dbReference type="EMBL" id="CM035423">
    <property type="protein sequence ID" value="KAH7365039.1"/>
    <property type="molecule type" value="Genomic_DNA"/>
</dbReference>
<feature type="transmembrane region" description="Helical" evidence="1">
    <location>
        <begin position="106"/>
        <end position="128"/>
    </location>
</feature>
<keyword evidence="1" id="KW-0812">Transmembrane</keyword>
<keyword evidence="3" id="KW-1185">Reference proteome</keyword>
<protein>
    <submittedName>
        <fullName evidence="2">Uncharacterized protein</fullName>
    </submittedName>
</protein>
<keyword evidence="1" id="KW-0472">Membrane</keyword>
<evidence type="ECO:0000256" key="1">
    <source>
        <dbReference type="SAM" id="Phobius"/>
    </source>
</evidence>
<gene>
    <name evidence="2" type="ORF">KP509_18G006000</name>
</gene>
<keyword evidence="1" id="KW-1133">Transmembrane helix</keyword>
<sequence length="137" mass="14661">MDMHYSGLTECATQHMWTDFQGADLFLLTNGHALLGLDGVCYSAHGGVSPSLGIVCLPSTTNMVKYLTLWIALCLLACLCENKSYVLSLLFLSDAFSSVPSSSPFLTFWALFCSFSAAPSCGCLVLFLRDGASVAVI</sequence>
<organism evidence="2 3">
    <name type="scientific">Ceratopteris richardii</name>
    <name type="common">Triangle waterfern</name>
    <dbReference type="NCBI Taxonomy" id="49495"/>
    <lineage>
        <taxon>Eukaryota</taxon>
        <taxon>Viridiplantae</taxon>
        <taxon>Streptophyta</taxon>
        <taxon>Embryophyta</taxon>
        <taxon>Tracheophyta</taxon>
        <taxon>Polypodiopsida</taxon>
        <taxon>Polypodiidae</taxon>
        <taxon>Polypodiales</taxon>
        <taxon>Pteridineae</taxon>
        <taxon>Pteridaceae</taxon>
        <taxon>Parkerioideae</taxon>
        <taxon>Ceratopteris</taxon>
    </lineage>
</organism>
<feature type="transmembrane region" description="Helical" evidence="1">
    <location>
        <begin position="67"/>
        <end position="86"/>
    </location>
</feature>
<dbReference type="Proteomes" id="UP000825935">
    <property type="component" value="Chromosome 18"/>
</dbReference>
<name>A0A8T2SQV8_CERRI</name>
<dbReference type="AlphaFoldDB" id="A0A8T2SQV8"/>
<comment type="caution">
    <text evidence="2">The sequence shown here is derived from an EMBL/GenBank/DDBJ whole genome shotgun (WGS) entry which is preliminary data.</text>
</comment>
<reference evidence="2" key="1">
    <citation type="submission" date="2021-08" db="EMBL/GenBank/DDBJ databases">
        <title>WGS assembly of Ceratopteris richardii.</title>
        <authorList>
            <person name="Marchant D.B."/>
            <person name="Chen G."/>
            <person name="Jenkins J."/>
            <person name="Shu S."/>
            <person name="Leebens-Mack J."/>
            <person name="Grimwood J."/>
            <person name="Schmutz J."/>
            <person name="Soltis P."/>
            <person name="Soltis D."/>
            <person name="Chen Z.-H."/>
        </authorList>
    </citation>
    <scope>NUCLEOTIDE SEQUENCE</scope>
    <source>
        <strain evidence="2">Whitten #5841</strain>
        <tissue evidence="2">Leaf</tissue>
    </source>
</reference>
<proteinExistence type="predicted"/>
<evidence type="ECO:0000313" key="2">
    <source>
        <dbReference type="EMBL" id="KAH7365039.1"/>
    </source>
</evidence>
<evidence type="ECO:0000313" key="3">
    <source>
        <dbReference type="Proteomes" id="UP000825935"/>
    </source>
</evidence>
<accession>A0A8T2SQV8</accession>